<keyword evidence="2" id="KW-0479">Metal-binding</keyword>
<name>A0A8J4UZT0_9MYCE</name>
<reference evidence="4" key="1">
    <citation type="submission" date="2020-01" db="EMBL/GenBank/DDBJ databases">
        <title>Development of genomics and gene disruption for Polysphondylium violaceum indicates a role for the polyketide synthase stlB in stalk morphogenesis.</title>
        <authorList>
            <person name="Narita B."/>
            <person name="Kawabe Y."/>
            <person name="Kin K."/>
            <person name="Saito T."/>
            <person name="Gibbs R."/>
            <person name="Kuspa A."/>
            <person name="Muzny D."/>
            <person name="Queller D."/>
            <person name="Richards S."/>
            <person name="Strassman J."/>
            <person name="Sucgang R."/>
            <person name="Worley K."/>
            <person name="Schaap P."/>
        </authorList>
    </citation>
    <scope>NUCLEOTIDE SEQUENCE</scope>
    <source>
        <strain evidence="4">QSvi11</strain>
    </source>
</reference>
<evidence type="ECO:0000256" key="1">
    <source>
        <dbReference type="ARBA" id="ARBA00001968"/>
    </source>
</evidence>
<dbReference type="InterPro" id="IPR027806">
    <property type="entry name" value="HARBI1_dom"/>
</dbReference>
<evidence type="ECO:0000313" key="5">
    <source>
        <dbReference type="Proteomes" id="UP000695562"/>
    </source>
</evidence>
<dbReference type="AlphaFoldDB" id="A0A8J4UZT0"/>
<keyword evidence="5" id="KW-1185">Reference proteome</keyword>
<evidence type="ECO:0000313" key="4">
    <source>
        <dbReference type="EMBL" id="KAF2068267.1"/>
    </source>
</evidence>
<comment type="caution">
    <text evidence="4">The sequence shown here is derived from an EMBL/GenBank/DDBJ whole genome shotgun (WGS) entry which is preliminary data.</text>
</comment>
<evidence type="ECO:0000259" key="3">
    <source>
        <dbReference type="Pfam" id="PF13359"/>
    </source>
</evidence>
<sequence>MIEILYPLAIENFNGYFSQRLNHSTVYNNGKEDQLITSVVDGSEQRSGVPHSVDQQNSFYSGKKKYSSITKLVYACPSTGKIMHMGESHPGSKNDMGLFQSDQVFLAKFNKDFEYIMGDKGFRFLENYYPKITTLQKGEKTEEKERIDKELKSIRIIIENVFAKIKGFWICSNTTRWKFQSCGNESSSPLDLLTKLHQIWCIIGFLINSRSSIRNCDE</sequence>
<feature type="domain" description="DDE Tnp4" evidence="3">
    <location>
        <begin position="40"/>
        <end position="178"/>
    </location>
</feature>
<dbReference type="OrthoDB" id="17224at2759"/>
<dbReference type="GO" id="GO:0046872">
    <property type="term" value="F:metal ion binding"/>
    <property type="evidence" value="ECO:0007669"/>
    <property type="project" value="UniProtKB-KW"/>
</dbReference>
<proteinExistence type="predicted"/>
<protein>
    <recommendedName>
        <fullName evidence="3">DDE Tnp4 domain-containing protein</fullName>
    </recommendedName>
</protein>
<accession>A0A8J4UZT0</accession>
<dbReference type="EMBL" id="AJWJ01001092">
    <property type="protein sequence ID" value="KAF2068267.1"/>
    <property type="molecule type" value="Genomic_DNA"/>
</dbReference>
<gene>
    <name evidence="4" type="ORF">CYY_010409</name>
</gene>
<organism evidence="4 5">
    <name type="scientific">Polysphondylium violaceum</name>
    <dbReference type="NCBI Taxonomy" id="133409"/>
    <lineage>
        <taxon>Eukaryota</taxon>
        <taxon>Amoebozoa</taxon>
        <taxon>Evosea</taxon>
        <taxon>Eumycetozoa</taxon>
        <taxon>Dictyostelia</taxon>
        <taxon>Dictyosteliales</taxon>
        <taxon>Dictyosteliaceae</taxon>
        <taxon>Polysphondylium</taxon>
    </lineage>
</organism>
<evidence type="ECO:0000256" key="2">
    <source>
        <dbReference type="ARBA" id="ARBA00022723"/>
    </source>
</evidence>
<dbReference type="Pfam" id="PF13359">
    <property type="entry name" value="DDE_Tnp_4"/>
    <property type="match status" value="1"/>
</dbReference>
<comment type="cofactor">
    <cofactor evidence="1">
        <name>a divalent metal cation</name>
        <dbReference type="ChEBI" id="CHEBI:60240"/>
    </cofactor>
</comment>
<dbReference type="Proteomes" id="UP000695562">
    <property type="component" value="Unassembled WGS sequence"/>
</dbReference>